<evidence type="ECO:0000256" key="5">
    <source>
        <dbReference type="ARBA" id="ARBA00022679"/>
    </source>
</evidence>
<dbReference type="Pfam" id="PF00512">
    <property type="entry name" value="HisKA"/>
    <property type="match status" value="1"/>
</dbReference>
<dbReference type="AlphaFoldDB" id="A0A6M8HFM7"/>
<evidence type="ECO:0000256" key="1">
    <source>
        <dbReference type="ARBA" id="ARBA00000085"/>
    </source>
</evidence>
<evidence type="ECO:0000256" key="7">
    <source>
        <dbReference type="ARBA" id="ARBA00022777"/>
    </source>
</evidence>
<keyword evidence="7 14" id="KW-0418">Kinase</keyword>
<feature type="domain" description="HAMP" evidence="13">
    <location>
        <begin position="78"/>
        <end position="131"/>
    </location>
</feature>
<keyword evidence="10 11" id="KW-0472">Membrane</keyword>
<dbReference type="Pfam" id="PF02518">
    <property type="entry name" value="HATPase_c"/>
    <property type="match status" value="1"/>
</dbReference>
<dbReference type="PROSITE" id="PS50885">
    <property type="entry name" value="HAMP"/>
    <property type="match status" value="1"/>
</dbReference>
<dbReference type="Gene3D" id="3.30.565.10">
    <property type="entry name" value="Histidine kinase-like ATPase, C-terminal domain"/>
    <property type="match status" value="1"/>
</dbReference>
<dbReference type="InterPro" id="IPR036097">
    <property type="entry name" value="HisK_dim/P_sf"/>
</dbReference>
<dbReference type="Gene3D" id="1.10.287.130">
    <property type="match status" value="1"/>
</dbReference>
<dbReference type="CDD" id="cd00075">
    <property type="entry name" value="HATPase"/>
    <property type="match status" value="1"/>
</dbReference>
<dbReference type="InterPro" id="IPR050428">
    <property type="entry name" value="TCS_sensor_his_kinase"/>
</dbReference>
<evidence type="ECO:0000313" key="15">
    <source>
        <dbReference type="Proteomes" id="UP000500767"/>
    </source>
</evidence>
<evidence type="ECO:0000256" key="11">
    <source>
        <dbReference type="SAM" id="Phobius"/>
    </source>
</evidence>
<dbReference type="SUPFAM" id="SSF55874">
    <property type="entry name" value="ATPase domain of HSP90 chaperone/DNA topoisomerase II/histidine kinase"/>
    <property type="match status" value="1"/>
</dbReference>
<feature type="transmembrane region" description="Helical" evidence="11">
    <location>
        <begin position="12"/>
        <end position="30"/>
    </location>
</feature>
<dbReference type="CDD" id="cd00082">
    <property type="entry name" value="HisKA"/>
    <property type="match status" value="1"/>
</dbReference>
<dbReference type="InterPro" id="IPR005467">
    <property type="entry name" value="His_kinase_dom"/>
</dbReference>
<comment type="subcellular location">
    <subcellularLocation>
        <location evidence="2">Membrane</location>
    </subcellularLocation>
</comment>
<gene>
    <name evidence="14" type="ORF">HN018_00770</name>
</gene>
<dbReference type="SMART" id="SM00388">
    <property type="entry name" value="HisKA"/>
    <property type="match status" value="1"/>
</dbReference>
<dbReference type="PROSITE" id="PS50109">
    <property type="entry name" value="HIS_KIN"/>
    <property type="match status" value="1"/>
</dbReference>
<comment type="catalytic activity">
    <reaction evidence="1">
        <text>ATP + protein L-histidine = ADP + protein N-phospho-L-histidine.</text>
        <dbReference type="EC" id="2.7.13.3"/>
    </reaction>
</comment>
<keyword evidence="5" id="KW-0808">Transferase</keyword>
<proteinExistence type="predicted"/>
<dbReference type="SUPFAM" id="SSF47384">
    <property type="entry name" value="Homodimeric domain of signal transducing histidine kinase"/>
    <property type="match status" value="1"/>
</dbReference>
<protein>
    <recommendedName>
        <fullName evidence="3">histidine kinase</fullName>
        <ecNumber evidence="3">2.7.13.3</ecNumber>
    </recommendedName>
</protein>
<evidence type="ECO:0000256" key="9">
    <source>
        <dbReference type="ARBA" id="ARBA00023012"/>
    </source>
</evidence>
<evidence type="ECO:0000259" key="12">
    <source>
        <dbReference type="PROSITE" id="PS50109"/>
    </source>
</evidence>
<keyword evidence="8 11" id="KW-1133">Transmembrane helix</keyword>
<dbReference type="InterPro" id="IPR003660">
    <property type="entry name" value="HAMP_dom"/>
</dbReference>
<dbReference type="InterPro" id="IPR003661">
    <property type="entry name" value="HisK_dim/P_dom"/>
</dbReference>
<feature type="transmembrane region" description="Helical" evidence="11">
    <location>
        <begin position="59"/>
        <end position="81"/>
    </location>
</feature>
<reference evidence="14 15" key="1">
    <citation type="journal article" date="2014" name="World J. Microbiol. Biotechnol.">
        <title>Biodiversity and physiological characteristics of Antarctic and Arctic lichens-associated bacteria.</title>
        <authorList>
            <person name="Lee Y.M."/>
            <person name="Kim E.H."/>
            <person name="Lee H.K."/>
            <person name="Hong S.G."/>
        </authorList>
    </citation>
    <scope>NUCLEOTIDE SEQUENCE [LARGE SCALE GENOMIC DNA]</scope>
    <source>
        <strain evidence="14 15">PAMC 26569</strain>
    </source>
</reference>
<dbReference type="SMART" id="SM00387">
    <property type="entry name" value="HATPase_c"/>
    <property type="match status" value="1"/>
</dbReference>
<keyword evidence="9" id="KW-0902">Two-component regulatory system</keyword>
<evidence type="ECO:0000256" key="10">
    <source>
        <dbReference type="ARBA" id="ARBA00023136"/>
    </source>
</evidence>
<evidence type="ECO:0000313" key="14">
    <source>
        <dbReference type="EMBL" id="QKE88777.1"/>
    </source>
</evidence>
<dbReference type="InterPro" id="IPR036890">
    <property type="entry name" value="HATPase_C_sf"/>
</dbReference>
<organism evidence="14 15">
    <name type="scientific">Lichenicola cladoniae</name>
    <dbReference type="NCBI Taxonomy" id="1484109"/>
    <lineage>
        <taxon>Bacteria</taxon>
        <taxon>Pseudomonadati</taxon>
        <taxon>Pseudomonadota</taxon>
        <taxon>Alphaproteobacteria</taxon>
        <taxon>Acetobacterales</taxon>
        <taxon>Acetobacteraceae</taxon>
        <taxon>Lichenicola</taxon>
    </lineage>
</organism>
<dbReference type="KEGG" id="lck:HN018_00770"/>
<dbReference type="PANTHER" id="PTHR45436:SF1">
    <property type="entry name" value="SENSOR PROTEIN QSEC"/>
    <property type="match status" value="1"/>
</dbReference>
<accession>A0A6M8HFM7</accession>
<dbReference type="Proteomes" id="UP000500767">
    <property type="component" value="Chromosome"/>
</dbReference>
<evidence type="ECO:0000256" key="6">
    <source>
        <dbReference type="ARBA" id="ARBA00022692"/>
    </source>
</evidence>
<evidence type="ECO:0000256" key="2">
    <source>
        <dbReference type="ARBA" id="ARBA00004370"/>
    </source>
</evidence>
<keyword evidence="6 11" id="KW-0812">Transmembrane</keyword>
<evidence type="ECO:0000256" key="8">
    <source>
        <dbReference type="ARBA" id="ARBA00022989"/>
    </source>
</evidence>
<dbReference type="InterPro" id="IPR003594">
    <property type="entry name" value="HATPase_dom"/>
</dbReference>
<keyword evidence="15" id="KW-1185">Reference proteome</keyword>
<keyword evidence="4" id="KW-0597">Phosphoprotein</keyword>
<feature type="domain" description="Histidine kinase" evidence="12">
    <location>
        <begin position="139"/>
        <end position="351"/>
    </location>
</feature>
<dbReference type="PANTHER" id="PTHR45436">
    <property type="entry name" value="SENSOR HISTIDINE KINASE YKOH"/>
    <property type="match status" value="1"/>
</dbReference>
<name>A0A6M8HFM7_9PROT</name>
<dbReference type="EMBL" id="CP053708">
    <property type="protein sequence ID" value="QKE88777.1"/>
    <property type="molecule type" value="Genomic_DNA"/>
</dbReference>
<dbReference type="InterPro" id="IPR004358">
    <property type="entry name" value="Sig_transdc_His_kin-like_C"/>
</dbReference>
<dbReference type="EC" id="2.7.13.3" evidence="3"/>
<dbReference type="GO" id="GO:0000155">
    <property type="term" value="F:phosphorelay sensor kinase activity"/>
    <property type="evidence" value="ECO:0007669"/>
    <property type="project" value="InterPro"/>
</dbReference>
<evidence type="ECO:0000256" key="3">
    <source>
        <dbReference type="ARBA" id="ARBA00012438"/>
    </source>
</evidence>
<evidence type="ECO:0000259" key="13">
    <source>
        <dbReference type="PROSITE" id="PS50885"/>
    </source>
</evidence>
<dbReference type="RefSeq" id="WP_171832738.1">
    <property type="nucleotide sequence ID" value="NZ_CP053708.1"/>
</dbReference>
<dbReference type="PRINTS" id="PR00344">
    <property type="entry name" value="BCTRLSENSOR"/>
</dbReference>
<evidence type="ECO:0000256" key="4">
    <source>
        <dbReference type="ARBA" id="ARBA00022553"/>
    </source>
</evidence>
<dbReference type="GO" id="GO:0005886">
    <property type="term" value="C:plasma membrane"/>
    <property type="evidence" value="ECO:0007669"/>
    <property type="project" value="TreeGrafter"/>
</dbReference>
<sequence>MILGRSLRGRLTLSMAAVLCGSVALVMALHEMEENGHGVGGQLSRLLLGDELPEPWQDVMVLAPFGCLILGLIGIVCRWSLRPLIHASTEASLVGPHRPGNRISTAGLPSEISPLVAAVNAALDRLGSAYEIERRFTMNAAHELRTPLATLSLRLQRVRYDNVPVDWPAIDRDFVSINGLIDKLLDLARKEEAAVGRDRDPEQQPCVRFDELVRDAAAQMLPLAQSLGRALSVELPDAMPVRGDAADLQDLVRNLIENALTHGIGRIALHGRIEKPITGSRIVLDVADDGPGIEPDRGDQLFERFRKGRQASRGSGLGLAIVREVARSHGGTVGFAGGANCVVRVALPVAGRAEPALARPALPGVETRRVSQQRRGAELLE</sequence>